<evidence type="ECO:0000313" key="2">
    <source>
        <dbReference type="EMBL" id="NJB68695.1"/>
    </source>
</evidence>
<dbReference type="GO" id="GO:0016788">
    <property type="term" value="F:hydrolase activity, acting on ester bonds"/>
    <property type="evidence" value="ECO:0007669"/>
    <property type="project" value="UniProtKB-ARBA"/>
</dbReference>
<accession>A0A846QTA5</accession>
<dbReference type="SUPFAM" id="SSF52266">
    <property type="entry name" value="SGNH hydrolase"/>
    <property type="match status" value="1"/>
</dbReference>
<evidence type="ECO:0000259" key="1">
    <source>
        <dbReference type="Pfam" id="PF13472"/>
    </source>
</evidence>
<feature type="domain" description="SGNH hydrolase-type esterase" evidence="1">
    <location>
        <begin position="88"/>
        <end position="313"/>
    </location>
</feature>
<comment type="caution">
    <text evidence="2">The sequence shown here is derived from an EMBL/GenBank/DDBJ whole genome shotgun (WGS) entry which is preliminary data.</text>
</comment>
<name>A0A846QTA5_9BACT</name>
<sequence length="349" mass="39187">MSEGKARKALGAALLVLASVFVAVAGVEVYLRVTGFSCEPYLSQVQFGWPHPKAIREAYVIDDDLFWITKKYRGQFDEARRNPPRIVFVGDSCTQIGSYDRQFAQLVESERPGMAVPFLNAGVAGWSSYQGLRQLERDVLGLDPDVVTIYFGWNDHWASFGIEDKDVASVLLPFGLSHLRVVQLFIKVRAVGLVEPGKITLARNRVPEEDYRANLERMVTLCREHGIRPVLLTAPSSHERGQEPEYLKRRWLHSLDDLVPMHRRYNDIVRQVAAQTGTPLCDLERVFDALPREEVRTAHFRKDGIHLNPSGDRIIAQALYETMRENGLVEHVLRPATTRNADGGGGGGA</sequence>
<dbReference type="AlphaFoldDB" id="A0A846QTA5"/>
<keyword evidence="3" id="KW-1185">Reference proteome</keyword>
<evidence type="ECO:0000313" key="3">
    <source>
        <dbReference type="Proteomes" id="UP000580856"/>
    </source>
</evidence>
<protein>
    <submittedName>
        <fullName evidence="2">Lysophospholipase L1-like esterase</fullName>
    </submittedName>
</protein>
<proteinExistence type="predicted"/>
<dbReference type="InterPro" id="IPR045136">
    <property type="entry name" value="Iah1-like"/>
</dbReference>
<dbReference type="Proteomes" id="UP000580856">
    <property type="component" value="Unassembled WGS sequence"/>
</dbReference>
<dbReference type="EMBL" id="JAATJA010000002">
    <property type="protein sequence ID" value="NJB68695.1"/>
    <property type="molecule type" value="Genomic_DNA"/>
</dbReference>
<dbReference type="RefSeq" id="WP_167941741.1">
    <property type="nucleotide sequence ID" value="NZ_JAATJA010000002.1"/>
</dbReference>
<dbReference type="InterPro" id="IPR013830">
    <property type="entry name" value="SGNH_hydro"/>
</dbReference>
<dbReference type="PANTHER" id="PTHR14209:SF19">
    <property type="entry name" value="ISOAMYL ACETATE-HYDROLYZING ESTERASE 1 HOMOLOG"/>
    <property type="match status" value="1"/>
</dbReference>
<gene>
    <name evidence="2" type="ORF">GGQ74_002368</name>
</gene>
<dbReference type="Gene3D" id="3.40.50.1110">
    <property type="entry name" value="SGNH hydrolase"/>
    <property type="match status" value="1"/>
</dbReference>
<dbReference type="InterPro" id="IPR036514">
    <property type="entry name" value="SGNH_hydro_sf"/>
</dbReference>
<organism evidence="2 3">
    <name type="scientific">Desulfobaculum xiamenense</name>
    <dbReference type="NCBI Taxonomy" id="995050"/>
    <lineage>
        <taxon>Bacteria</taxon>
        <taxon>Pseudomonadati</taxon>
        <taxon>Thermodesulfobacteriota</taxon>
        <taxon>Desulfovibrionia</taxon>
        <taxon>Desulfovibrionales</taxon>
        <taxon>Desulfovibrionaceae</taxon>
        <taxon>Desulfobaculum</taxon>
    </lineage>
</organism>
<dbReference type="PANTHER" id="PTHR14209">
    <property type="entry name" value="ISOAMYL ACETATE-HYDROLYZING ESTERASE 1"/>
    <property type="match status" value="1"/>
</dbReference>
<reference evidence="2 3" key="1">
    <citation type="submission" date="2020-03" db="EMBL/GenBank/DDBJ databases">
        <title>Genomic Encyclopedia of Type Strains, Phase IV (KMG-IV): sequencing the most valuable type-strain genomes for metagenomic binning, comparative biology and taxonomic classification.</title>
        <authorList>
            <person name="Goeker M."/>
        </authorList>
    </citation>
    <scope>NUCLEOTIDE SEQUENCE [LARGE SCALE GENOMIC DNA]</scope>
    <source>
        <strain evidence="2 3">DSM 24233</strain>
    </source>
</reference>
<dbReference type="Pfam" id="PF13472">
    <property type="entry name" value="Lipase_GDSL_2"/>
    <property type="match status" value="1"/>
</dbReference>